<accession>B3QVX5</accession>
<feature type="chain" id="PRO_5002797756" description="DUF5723 domain-containing protein" evidence="1">
    <location>
        <begin position="24"/>
        <end position="422"/>
    </location>
</feature>
<reference evidence="2 3" key="1">
    <citation type="submission" date="2008-06" db="EMBL/GenBank/DDBJ databases">
        <title>Complete sequence of Chloroherpeton thalassium ATCC 35110.</title>
        <authorList>
            <consortium name="US DOE Joint Genome Institute"/>
            <person name="Lucas S."/>
            <person name="Copeland A."/>
            <person name="Lapidus A."/>
            <person name="Glavina del Rio T."/>
            <person name="Dalin E."/>
            <person name="Tice H."/>
            <person name="Bruce D."/>
            <person name="Goodwin L."/>
            <person name="Pitluck S."/>
            <person name="Schmutz J."/>
            <person name="Larimer F."/>
            <person name="Land M."/>
            <person name="Hauser L."/>
            <person name="Kyrpides N."/>
            <person name="Mikhailova N."/>
            <person name="Liu Z."/>
            <person name="Li T."/>
            <person name="Zhao F."/>
            <person name="Overmann J."/>
            <person name="Bryant D.A."/>
            <person name="Richardson P."/>
        </authorList>
    </citation>
    <scope>NUCLEOTIDE SEQUENCE [LARGE SCALE GENOMIC DNA]</scope>
    <source>
        <strain evidence="3">ATCC 35110 / GB-78</strain>
    </source>
</reference>
<dbReference type="AlphaFoldDB" id="B3QVX5"/>
<keyword evidence="1" id="KW-0732">Signal</keyword>
<evidence type="ECO:0000313" key="3">
    <source>
        <dbReference type="Proteomes" id="UP000001208"/>
    </source>
</evidence>
<keyword evidence="3" id="KW-1185">Reference proteome</keyword>
<feature type="signal peptide" evidence="1">
    <location>
        <begin position="1"/>
        <end position="23"/>
    </location>
</feature>
<dbReference type="RefSeq" id="WP_012500712.1">
    <property type="nucleotide sequence ID" value="NC_011026.1"/>
</dbReference>
<sequence>MKKNILACFLTLSLMLSAMPCRAVDFEAEDLSNAITRAMSIQNLYLQRWYPLLSDMRREALNARAENRSRELIYSLSLSGTYYTGFDIATSYGESNGNLARLYSDAMFLFPVGENMAVGFGLAGFRYGVFITDTKLHRPAQDPYSGSSGVDDFIGTQSFDDLLKLSLQHTELGNLDFDLLVNRTVDPDGGFASGFSPEETRVRFGLNGNFNLPYIGWVYFESLVSTGSDERAVPYLRAGLGTNTPDYVENEFGSFLEMLSLMLGLDWRYYPFLSAGIQDFDFEKFVLELRAKAGPHAYSAHDKVTLSGKIGLFSPALKKETGTYFSYGNLGIVYQSIFEHIRLSNSSLSLSFDLSLYSDPRLPRFGASGNTTIGYLVGASIGINNEMLLLSFNYSWNHMETLQYLVESFDKSSYLFTVKIGY</sequence>
<evidence type="ECO:0000313" key="2">
    <source>
        <dbReference type="EMBL" id="ACF14629.1"/>
    </source>
</evidence>
<proteinExistence type="predicted"/>
<evidence type="ECO:0008006" key="4">
    <source>
        <dbReference type="Google" id="ProtNLM"/>
    </source>
</evidence>
<dbReference type="STRING" id="517418.Ctha_2178"/>
<dbReference type="HOGENOM" id="CLU_650025_0_0_10"/>
<dbReference type="Proteomes" id="UP000001208">
    <property type="component" value="Chromosome"/>
</dbReference>
<name>B3QVX5_CHLT3</name>
<dbReference type="EMBL" id="CP001100">
    <property type="protein sequence ID" value="ACF14629.1"/>
    <property type="molecule type" value="Genomic_DNA"/>
</dbReference>
<organism evidence="2 3">
    <name type="scientific">Chloroherpeton thalassium (strain ATCC 35110 / GB-78)</name>
    <dbReference type="NCBI Taxonomy" id="517418"/>
    <lineage>
        <taxon>Bacteria</taxon>
        <taxon>Pseudomonadati</taxon>
        <taxon>Chlorobiota</taxon>
        <taxon>Chlorobiia</taxon>
        <taxon>Chlorobiales</taxon>
        <taxon>Chloroherpetonaceae</taxon>
        <taxon>Chloroherpeton</taxon>
    </lineage>
</organism>
<evidence type="ECO:0000256" key="1">
    <source>
        <dbReference type="SAM" id="SignalP"/>
    </source>
</evidence>
<protein>
    <recommendedName>
        <fullName evidence="4">DUF5723 domain-containing protein</fullName>
    </recommendedName>
</protein>
<dbReference type="KEGG" id="cts:Ctha_2178"/>
<gene>
    <name evidence="2" type="ordered locus">Ctha_2178</name>
</gene>